<dbReference type="EMBL" id="KZ155786">
    <property type="protein sequence ID" value="OUS45698.1"/>
    <property type="molecule type" value="Genomic_DNA"/>
</dbReference>
<protein>
    <submittedName>
        <fullName evidence="2">Uncharacterized protein</fullName>
    </submittedName>
</protein>
<feature type="transmembrane region" description="Helical" evidence="1">
    <location>
        <begin position="113"/>
        <end position="134"/>
    </location>
</feature>
<organism evidence="2">
    <name type="scientific">Ostreococcus tauri</name>
    <name type="common">Marine green alga</name>
    <dbReference type="NCBI Taxonomy" id="70448"/>
    <lineage>
        <taxon>Eukaryota</taxon>
        <taxon>Viridiplantae</taxon>
        <taxon>Chlorophyta</taxon>
        <taxon>Mamiellophyceae</taxon>
        <taxon>Mamiellales</taxon>
        <taxon>Bathycoccaceae</taxon>
        <taxon>Ostreococcus</taxon>
    </lineage>
</organism>
<feature type="transmembrane region" description="Helical" evidence="1">
    <location>
        <begin position="165"/>
        <end position="181"/>
    </location>
</feature>
<feature type="transmembrane region" description="Helical" evidence="1">
    <location>
        <begin position="187"/>
        <end position="203"/>
    </location>
</feature>
<keyword evidence="1" id="KW-1133">Transmembrane helix</keyword>
<keyword evidence="1" id="KW-0472">Membrane</keyword>
<dbReference type="Proteomes" id="UP000195557">
    <property type="component" value="Unassembled WGS sequence"/>
</dbReference>
<feature type="transmembrane region" description="Helical" evidence="1">
    <location>
        <begin position="140"/>
        <end position="158"/>
    </location>
</feature>
<sequence length="237" mass="25606">MRETMRERIFLARAGVNAAVDAVASTVRNRPELVVCAVCVVVASVLNPTSESFHRYCVANARDVVANARASVTSSWACSNGGALRATGLRAKAYETSDLFAFSVVRTNSGKHFIGILGTWIRVPEILNLLPAIVVHVYRVHVTALSVVTLGALAMVALKLFKMMKTLVIAVCAGAFGLYIAPRVFGAPLWSIALCAVAWGWLFKTGRLNSMIKLLTFLAPPRRHRPNGRGTARDPTS</sequence>
<dbReference type="AlphaFoldDB" id="A0A1Y5I804"/>
<proteinExistence type="predicted"/>
<keyword evidence="1" id="KW-0812">Transmembrane</keyword>
<evidence type="ECO:0000256" key="1">
    <source>
        <dbReference type="SAM" id="Phobius"/>
    </source>
</evidence>
<reference evidence="2" key="1">
    <citation type="submission" date="2017-04" db="EMBL/GenBank/DDBJ databases">
        <title>Population genomics of picophytoplankton unveils novel chromosome hypervariability.</title>
        <authorList>
            <consortium name="DOE Joint Genome Institute"/>
            <person name="Blanc-Mathieu R."/>
            <person name="Krasovec M."/>
            <person name="Hebrard M."/>
            <person name="Yau S."/>
            <person name="Desgranges E."/>
            <person name="Martin J."/>
            <person name="Schackwitz W."/>
            <person name="Kuo A."/>
            <person name="Salin G."/>
            <person name="Donnadieu C."/>
            <person name="Desdevises Y."/>
            <person name="Sanchez-Ferandin S."/>
            <person name="Moreau H."/>
            <person name="Rivals E."/>
            <person name="Grigoriev I.V."/>
            <person name="Grimsley N."/>
            <person name="Eyre-Walker A."/>
            <person name="Piganeau G."/>
        </authorList>
    </citation>
    <scope>NUCLEOTIDE SEQUENCE [LARGE SCALE GENOMIC DNA]</scope>
    <source>
        <strain evidence="2">RCC 1115</strain>
    </source>
</reference>
<gene>
    <name evidence="2" type="ORF">BE221DRAFT_192809</name>
</gene>
<accession>A0A1Y5I804</accession>
<evidence type="ECO:0000313" key="2">
    <source>
        <dbReference type="EMBL" id="OUS45698.1"/>
    </source>
</evidence>
<name>A0A1Y5I804_OSTTA</name>